<comment type="similarity">
    <text evidence="1 6">Belongs to the FMO family.</text>
</comment>
<dbReference type="PRINTS" id="PR00368">
    <property type="entry name" value="FADPNR"/>
</dbReference>
<dbReference type="InterPro" id="IPR036188">
    <property type="entry name" value="FAD/NAD-bd_sf"/>
</dbReference>
<dbReference type="PANTHER" id="PTHR43539:SF42">
    <property type="entry name" value="OS01G0273800 PROTEIN"/>
    <property type="match status" value="1"/>
</dbReference>
<dbReference type="PANTHER" id="PTHR43539">
    <property type="entry name" value="FLAVIN-BINDING MONOOXYGENASE-LIKE PROTEIN (AFU_ORTHOLOGUE AFUA_4G09220)"/>
    <property type="match status" value="1"/>
</dbReference>
<evidence type="ECO:0000256" key="1">
    <source>
        <dbReference type="ARBA" id="ARBA00009183"/>
    </source>
</evidence>
<dbReference type="InterPro" id="IPR020946">
    <property type="entry name" value="Flavin_mOase-like"/>
</dbReference>
<dbReference type="GO" id="GO:0103075">
    <property type="term" value="F:indole-3-pyruvate monooxygenase activity"/>
    <property type="evidence" value="ECO:0007669"/>
    <property type="project" value="UniProtKB-EC"/>
</dbReference>
<dbReference type="Gene3D" id="3.50.50.60">
    <property type="entry name" value="FAD/NAD(P)-binding domain"/>
    <property type="match status" value="1"/>
</dbReference>
<keyword evidence="4 6" id="KW-0560">Oxidoreductase</keyword>
<dbReference type="SUPFAM" id="SSF51905">
    <property type="entry name" value="FAD/NAD(P)-binding domain"/>
    <property type="match status" value="2"/>
</dbReference>
<dbReference type="Pfam" id="PF00743">
    <property type="entry name" value="FMO-like"/>
    <property type="match status" value="1"/>
</dbReference>
<gene>
    <name evidence="7" type="ORF">IFM89_035585</name>
</gene>
<keyword evidence="8" id="KW-1185">Reference proteome</keyword>
<name>A0A835LWD7_9MAGN</name>
<keyword evidence="2 6" id="KW-0285">Flavoprotein</keyword>
<accession>A0A835LWD7</accession>
<dbReference type="EMBL" id="JADFTS010000005">
    <property type="protein sequence ID" value="KAF9607447.1"/>
    <property type="molecule type" value="Genomic_DNA"/>
</dbReference>
<evidence type="ECO:0000256" key="3">
    <source>
        <dbReference type="ARBA" id="ARBA00022827"/>
    </source>
</evidence>
<evidence type="ECO:0000313" key="8">
    <source>
        <dbReference type="Proteomes" id="UP000631114"/>
    </source>
</evidence>
<dbReference type="GO" id="GO:0050661">
    <property type="term" value="F:NADP binding"/>
    <property type="evidence" value="ECO:0007669"/>
    <property type="project" value="InterPro"/>
</dbReference>
<evidence type="ECO:0000256" key="5">
    <source>
        <dbReference type="ARBA" id="ARBA00047707"/>
    </source>
</evidence>
<dbReference type="AlphaFoldDB" id="A0A835LWD7"/>
<comment type="cofactor">
    <cofactor evidence="6">
        <name>FAD</name>
        <dbReference type="ChEBI" id="CHEBI:57692"/>
    </cofactor>
</comment>
<evidence type="ECO:0000256" key="2">
    <source>
        <dbReference type="ARBA" id="ARBA00022630"/>
    </source>
</evidence>
<keyword evidence="6" id="KW-0503">Monooxygenase</keyword>
<evidence type="ECO:0000313" key="7">
    <source>
        <dbReference type="EMBL" id="KAF9607447.1"/>
    </source>
</evidence>
<dbReference type="PIRSF" id="PIRSF000332">
    <property type="entry name" value="FMO"/>
    <property type="match status" value="1"/>
</dbReference>
<sequence>MGEIIVVGAGPSGIATSACLNNLSVPNILVEREDCFASLWQKKTYDRLHLHLAKEACQLPHMSFPTEYPTYVSRKQFVQYLDDYMSHFDVKPLYHRSVECATYDEVAGKWCIKVRNIDSDEVEEYLAKFLVVATGETSDAYVPEVEGLDSFTGQVLHSTMYKSGENFQNKNVLVVGCGNSGMEIALDLANFGAKPSIVVRSPIHMLNRELMSIGVGLAPYLSLDMVDGAVVLLSKLVFGDMTKYGIERPKEGPFLRKKKYGKFPFIDLGTVKKIKSGEIQVVSSFKSIKGDNVEFEDGKTRRFDAIVFATGFKRSTKKWLKDDFLLDDDGFAKQSFPSHWKGCNGLYCVGLSRRGLFGAGMDAQNIANDIKALL</sequence>
<dbReference type="GO" id="GO:0004499">
    <property type="term" value="F:N,N-dimethylaniline monooxygenase activity"/>
    <property type="evidence" value="ECO:0007669"/>
    <property type="project" value="InterPro"/>
</dbReference>
<evidence type="ECO:0000256" key="6">
    <source>
        <dbReference type="RuleBase" id="RU361177"/>
    </source>
</evidence>
<comment type="catalytic activity">
    <reaction evidence="5">
        <text>indole-3-pyruvate + NADPH + O2 + H(+) = (indol-3-yl)acetate + CO2 + NADP(+) + H2O</text>
        <dbReference type="Rhea" id="RHEA:34331"/>
        <dbReference type="ChEBI" id="CHEBI:15377"/>
        <dbReference type="ChEBI" id="CHEBI:15378"/>
        <dbReference type="ChEBI" id="CHEBI:15379"/>
        <dbReference type="ChEBI" id="CHEBI:16526"/>
        <dbReference type="ChEBI" id="CHEBI:17640"/>
        <dbReference type="ChEBI" id="CHEBI:30854"/>
        <dbReference type="ChEBI" id="CHEBI:57783"/>
        <dbReference type="ChEBI" id="CHEBI:58349"/>
        <dbReference type="EC" id="1.14.13.168"/>
    </reaction>
</comment>
<dbReference type="GO" id="GO:0050660">
    <property type="term" value="F:flavin adenine dinucleotide binding"/>
    <property type="evidence" value="ECO:0007669"/>
    <property type="project" value="InterPro"/>
</dbReference>
<dbReference type="PRINTS" id="PR00469">
    <property type="entry name" value="PNDRDTASEII"/>
</dbReference>
<dbReference type="InterPro" id="IPR050982">
    <property type="entry name" value="Auxin_biosynth/cation_transpt"/>
</dbReference>
<organism evidence="7 8">
    <name type="scientific">Coptis chinensis</name>
    <dbReference type="NCBI Taxonomy" id="261450"/>
    <lineage>
        <taxon>Eukaryota</taxon>
        <taxon>Viridiplantae</taxon>
        <taxon>Streptophyta</taxon>
        <taxon>Embryophyta</taxon>
        <taxon>Tracheophyta</taxon>
        <taxon>Spermatophyta</taxon>
        <taxon>Magnoliopsida</taxon>
        <taxon>Ranunculales</taxon>
        <taxon>Ranunculaceae</taxon>
        <taxon>Coptidoideae</taxon>
        <taxon>Coptis</taxon>
    </lineage>
</organism>
<comment type="caution">
    <text evidence="7">The sequence shown here is derived from an EMBL/GenBank/DDBJ whole genome shotgun (WGS) entry which is preliminary data.</text>
</comment>
<dbReference type="OrthoDB" id="66881at2759"/>
<dbReference type="Proteomes" id="UP000631114">
    <property type="component" value="Unassembled WGS sequence"/>
</dbReference>
<dbReference type="InterPro" id="IPR000960">
    <property type="entry name" value="Flavin_mOase"/>
</dbReference>
<reference evidence="7 8" key="1">
    <citation type="submission" date="2020-10" db="EMBL/GenBank/DDBJ databases">
        <title>The Coptis chinensis genome and diversification of protoberbering-type alkaloids.</title>
        <authorList>
            <person name="Wang B."/>
            <person name="Shu S."/>
            <person name="Song C."/>
            <person name="Liu Y."/>
        </authorList>
    </citation>
    <scope>NUCLEOTIDE SEQUENCE [LARGE SCALE GENOMIC DNA]</scope>
    <source>
        <strain evidence="7">HL-2020</strain>
        <tissue evidence="7">Leaf</tissue>
    </source>
</reference>
<keyword evidence="3 6" id="KW-0274">FAD</keyword>
<protein>
    <recommendedName>
        <fullName evidence="6">Flavin-containing monooxygenase</fullName>
        <ecNumber evidence="6">1.-.-.-</ecNumber>
    </recommendedName>
</protein>
<proteinExistence type="inferred from homology"/>
<evidence type="ECO:0000256" key="4">
    <source>
        <dbReference type="ARBA" id="ARBA00023002"/>
    </source>
</evidence>
<dbReference type="EC" id="1.-.-.-" evidence="6"/>